<reference evidence="3 4" key="1">
    <citation type="submission" date="2022-10" db="EMBL/GenBank/DDBJ databases">
        <title>Sphingomonas sp.</title>
        <authorList>
            <person name="Jin C."/>
        </authorList>
    </citation>
    <scope>NUCLEOTIDE SEQUENCE [LARGE SCALE GENOMIC DNA]</scope>
    <source>
        <strain evidence="3 4">BN140010</strain>
    </source>
</reference>
<proteinExistence type="predicted"/>
<dbReference type="PANTHER" id="PTHR34580">
    <property type="match status" value="1"/>
</dbReference>
<organism evidence="3 4">
    <name type="scientific">Sphingomonas arvum</name>
    <dbReference type="NCBI Taxonomy" id="2992113"/>
    <lineage>
        <taxon>Bacteria</taxon>
        <taxon>Pseudomonadati</taxon>
        <taxon>Pseudomonadota</taxon>
        <taxon>Alphaproteobacteria</taxon>
        <taxon>Sphingomonadales</taxon>
        <taxon>Sphingomonadaceae</taxon>
        <taxon>Sphingomonas</taxon>
    </lineage>
</organism>
<evidence type="ECO:0000259" key="1">
    <source>
        <dbReference type="Pfam" id="PF08279"/>
    </source>
</evidence>
<comment type="caution">
    <text evidence="3">The sequence shown here is derived from an EMBL/GenBank/DDBJ whole genome shotgun (WGS) entry which is preliminary data.</text>
</comment>
<dbReference type="RefSeq" id="WP_264883320.1">
    <property type="nucleotide sequence ID" value="NZ_JAPDOB010000002.1"/>
</dbReference>
<dbReference type="InterPro" id="IPR026881">
    <property type="entry name" value="WYL_dom"/>
</dbReference>
<dbReference type="InterPro" id="IPR051534">
    <property type="entry name" value="CBASS_pafABC_assoc_protein"/>
</dbReference>
<dbReference type="SUPFAM" id="SSF46785">
    <property type="entry name" value="Winged helix' DNA-binding domain"/>
    <property type="match status" value="1"/>
</dbReference>
<dbReference type="PROSITE" id="PS52050">
    <property type="entry name" value="WYL"/>
    <property type="match status" value="1"/>
</dbReference>
<dbReference type="InterPro" id="IPR013196">
    <property type="entry name" value="HTH_11"/>
</dbReference>
<protein>
    <submittedName>
        <fullName evidence="3">WYL domain-containing protein</fullName>
    </submittedName>
</protein>
<feature type="domain" description="Helix-turn-helix type 11" evidence="1">
    <location>
        <begin position="6"/>
        <end position="59"/>
    </location>
</feature>
<dbReference type="InterPro" id="IPR036390">
    <property type="entry name" value="WH_DNA-bd_sf"/>
</dbReference>
<dbReference type="PANTHER" id="PTHR34580:SF3">
    <property type="entry name" value="PROTEIN PAFB"/>
    <property type="match status" value="1"/>
</dbReference>
<accession>A0ABT3JHP3</accession>
<name>A0ABT3JHP3_9SPHN</name>
<dbReference type="Pfam" id="PF13280">
    <property type="entry name" value="WYL"/>
    <property type="match status" value="1"/>
</dbReference>
<evidence type="ECO:0000313" key="4">
    <source>
        <dbReference type="Proteomes" id="UP001526246"/>
    </source>
</evidence>
<keyword evidence="4" id="KW-1185">Reference proteome</keyword>
<dbReference type="Proteomes" id="UP001526246">
    <property type="component" value="Unassembled WGS sequence"/>
</dbReference>
<dbReference type="InterPro" id="IPR036388">
    <property type="entry name" value="WH-like_DNA-bd_sf"/>
</dbReference>
<evidence type="ECO:0000259" key="2">
    <source>
        <dbReference type="Pfam" id="PF13280"/>
    </source>
</evidence>
<dbReference type="Pfam" id="PF08279">
    <property type="entry name" value="HTH_11"/>
    <property type="match status" value="1"/>
</dbReference>
<sequence length="231" mass="25880">MARADRLMRLMDLIRRLPAPVTAGRLADEMEISPRQLYRDVATLRAGGAIIEGEPGFGYTLTEDIALPPQSFSRLEIEALLLAAQALQRLGDEELVLAARSAVQRIVATLPERQAKQALHAIMRSSAASPTRRAPQIELALVREACWNEEALMIGYLDQDGIATERAIWPLALFYGEDALMLLAQCQLRQDFRIFHVNRISAIRLTGNSFRPRRVALLREFTMLRGRPAAH</sequence>
<feature type="domain" description="WYL" evidence="2">
    <location>
        <begin position="139"/>
        <end position="204"/>
    </location>
</feature>
<dbReference type="EMBL" id="JAPDOB010000002">
    <property type="protein sequence ID" value="MCW3798469.1"/>
    <property type="molecule type" value="Genomic_DNA"/>
</dbReference>
<dbReference type="Gene3D" id="1.10.10.10">
    <property type="entry name" value="Winged helix-like DNA-binding domain superfamily/Winged helix DNA-binding domain"/>
    <property type="match status" value="1"/>
</dbReference>
<gene>
    <name evidence="3" type="ORF">OMW55_11700</name>
</gene>
<evidence type="ECO:0000313" key="3">
    <source>
        <dbReference type="EMBL" id="MCW3798469.1"/>
    </source>
</evidence>